<dbReference type="InterPro" id="IPR002523">
    <property type="entry name" value="MgTranspt_CorA/ZnTranspt_ZntB"/>
</dbReference>
<reference evidence="6" key="1">
    <citation type="journal article" date="2020" name="Stud. Mycol.">
        <title>101 Dothideomycetes genomes: a test case for predicting lifestyles and emergence of pathogens.</title>
        <authorList>
            <person name="Haridas S."/>
            <person name="Albert R."/>
            <person name="Binder M."/>
            <person name="Bloem J."/>
            <person name="Labutti K."/>
            <person name="Salamov A."/>
            <person name="Andreopoulos B."/>
            <person name="Baker S."/>
            <person name="Barry K."/>
            <person name="Bills G."/>
            <person name="Bluhm B."/>
            <person name="Cannon C."/>
            <person name="Castanera R."/>
            <person name="Culley D."/>
            <person name="Daum C."/>
            <person name="Ezra D."/>
            <person name="Gonzalez J."/>
            <person name="Henrissat B."/>
            <person name="Kuo A."/>
            <person name="Liang C."/>
            <person name="Lipzen A."/>
            <person name="Lutzoni F."/>
            <person name="Magnuson J."/>
            <person name="Mondo S."/>
            <person name="Nolan M."/>
            <person name="Ohm R."/>
            <person name="Pangilinan J."/>
            <person name="Park H.-J."/>
            <person name="Ramirez L."/>
            <person name="Alfaro M."/>
            <person name="Sun H."/>
            <person name="Tritt A."/>
            <person name="Yoshinaga Y."/>
            <person name="Zwiers L.-H."/>
            <person name="Turgeon B."/>
            <person name="Goodwin S."/>
            <person name="Spatafora J."/>
            <person name="Crous P."/>
            <person name="Grigoriev I."/>
        </authorList>
    </citation>
    <scope>NUCLEOTIDE SEQUENCE</scope>
    <source>
        <strain evidence="6">CBS 122368</strain>
    </source>
</reference>
<protein>
    <recommendedName>
        <fullName evidence="8">Cora-domain-containing protein</fullName>
    </recommendedName>
</protein>
<feature type="transmembrane region" description="Helical" evidence="5">
    <location>
        <begin position="459"/>
        <end position="478"/>
    </location>
</feature>
<name>A0A6A6HRJ3_9PLEO</name>
<dbReference type="Proteomes" id="UP000800094">
    <property type="component" value="Unassembled WGS sequence"/>
</dbReference>
<dbReference type="GO" id="GO:0046873">
    <property type="term" value="F:metal ion transmembrane transporter activity"/>
    <property type="evidence" value="ECO:0007669"/>
    <property type="project" value="InterPro"/>
</dbReference>
<evidence type="ECO:0000256" key="2">
    <source>
        <dbReference type="ARBA" id="ARBA00022692"/>
    </source>
</evidence>
<dbReference type="AlphaFoldDB" id="A0A6A6HRJ3"/>
<keyword evidence="2 5" id="KW-0812">Transmembrane</keyword>
<dbReference type="InterPro" id="IPR045863">
    <property type="entry name" value="CorA_TM1_TM2"/>
</dbReference>
<dbReference type="OrthoDB" id="3231000at2759"/>
<evidence type="ECO:0000313" key="6">
    <source>
        <dbReference type="EMBL" id="KAF2240631.1"/>
    </source>
</evidence>
<gene>
    <name evidence="6" type="ORF">BU26DRAFT_497608</name>
</gene>
<feature type="transmembrane region" description="Helical" evidence="5">
    <location>
        <begin position="490"/>
        <end position="511"/>
    </location>
</feature>
<keyword evidence="7" id="KW-1185">Reference proteome</keyword>
<evidence type="ECO:0000256" key="5">
    <source>
        <dbReference type="SAM" id="Phobius"/>
    </source>
</evidence>
<evidence type="ECO:0008006" key="8">
    <source>
        <dbReference type="Google" id="ProtNLM"/>
    </source>
</evidence>
<dbReference type="RefSeq" id="XP_033675635.1">
    <property type="nucleotide sequence ID" value="XM_033826297.1"/>
</dbReference>
<evidence type="ECO:0000256" key="4">
    <source>
        <dbReference type="ARBA" id="ARBA00023136"/>
    </source>
</evidence>
<keyword evidence="4 5" id="KW-0472">Membrane</keyword>
<dbReference type="EMBL" id="ML987216">
    <property type="protein sequence ID" value="KAF2240631.1"/>
    <property type="molecule type" value="Genomic_DNA"/>
</dbReference>
<dbReference type="GeneID" id="54579627"/>
<evidence type="ECO:0000256" key="3">
    <source>
        <dbReference type="ARBA" id="ARBA00022989"/>
    </source>
</evidence>
<dbReference type="Gene3D" id="1.20.58.340">
    <property type="entry name" value="Magnesium transport protein CorA, transmembrane region"/>
    <property type="match status" value="1"/>
</dbReference>
<evidence type="ECO:0000256" key="1">
    <source>
        <dbReference type="ARBA" id="ARBA00004141"/>
    </source>
</evidence>
<dbReference type="GO" id="GO:0016020">
    <property type="term" value="C:membrane"/>
    <property type="evidence" value="ECO:0007669"/>
    <property type="project" value="UniProtKB-SubCell"/>
</dbReference>
<dbReference type="SUPFAM" id="SSF144083">
    <property type="entry name" value="Magnesium transport protein CorA, transmembrane region"/>
    <property type="match status" value="1"/>
</dbReference>
<comment type="subcellular location">
    <subcellularLocation>
        <location evidence="1">Membrane</location>
        <topology evidence="1">Multi-pass membrane protein</topology>
    </subcellularLocation>
</comment>
<keyword evidence="3 5" id="KW-1133">Transmembrane helix</keyword>
<proteinExistence type="predicted"/>
<accession>A0A6A6HRJ3</accession>
<sequence>MPTIAENAFPTNRKLQKDGWLCTGGPYQDYIASLCSWSPGLKKADPYSGSAPVASREVRATLLTVDEDRNYHRAFDMVIPQDLNLLADQLQTRVGSKNVWLVTNINCDTVALLGEHFKTDPDFFLQYERSSKWRRWQEEPNLVPSLPSTVANQRHRILKYCDLRDFGPYLDSYNLSCADTGRFIHRMKRKGRFVSPSIVDRRCGFWYRTVGDGWDVVILCDPPLRQVHVWRPEDPARLDRQWHSLKINVENDKPFQDGYCDFIPRNEALSEIPLGPFKNSLHEDLCYYLLNRMDTLPSSKVPQHGYWIPLIFLQKIIASHYMQLMNFTTSHLIHKEWPLIRRESLADLEISWAEARWSEIQEVMMRCNEYVDNLESLFITLGIPFEEPIPSASTYWWDAKLDFQFILRRAKAIKSRTADLNNAFTGLTGIVGNAQAHQEARRSLVEAKRSVREAKNMKALTFVAMVFVPLAFTCALFSMNDKYNPGGADFWVFFAVSIPLVALVFVGALVADMGYNDDGEWIWKTFGFQLRNAVRGKSKGILDSERHLSNDEKPGPVVTVTMGSTSGSSHRYPPNKAAYAL</sequence>
<dbReference type="Pfam" id="PF01544">
    <property type="entry name" value="CorA"/>
    <property type="match status" value="1"/>
</dbReference>
<evidence type="ECO:0000313" key="7">
    <source>
        <dbReference type="Proteomes" id="UP000800094"/>
    </source>
</evidence>
<organism evidence="6 7">
    <name type="scientific">Trematosphaeria pertusa</name>
    <dbReference type="NCBI Taxonomy" id="390896"/>
    <lineage>
        <taxon>Eukaryota</taxon>
        <taxon>Fungi</taxon>
        <taxon>Dikarya</taxon>
        <taxon>Ascomycota</taxon>
        <taxon>Pezizomycotina</taxon>
        <taxon>Dothideomycetes</taxon>
        <taxon>Pleosporomycetidae</taxon>
        <taxon>Pleosporales</taxon>
        <taxon>Massarineae</taxon>
        <taxon>Trematosphaeriaceae</taxon>
        <taxon>Trematosphaeria</taxon>
    </lineage>
</organism>